<gene>
    <name evidence="3" type="ORF">PS9374_00603</name>
</gene>
<reference evidence="3 4" key="1">
    <citation type="journal article" date="2016" name="Genome Announc.">
        <title>Draft Genome Sequence of Planomonospora sphaerica JCM9374, a Rare Actinomycete.</title>
        <authorList>
            <person name="Dohra H."/>
            <person name="Suzuki T."/>
            <person name="Inoue Y."/>
            <person name="Kodani S."/>
        </authorList>
    </citation>
    <scope>NUCLEOTIDE SEQUENCE [LARGE SCALE GENOMIC DNA]</scope>
    <source>
        <strain evidence="3 4">JCM 9374</strain>
    </source>
</reference>
<dbReference type="InterPro" id="IPR018958">
    <property type="entry name" value="Knr4/Smi1-like_dom"/>
</dbReference>
<dbReference type="RefSeq" id="WP_153054057.1">
    <property type="nucleotide sequence ID" value="NZ_BDCX01000001.1"/>
</dbReference>
<sequence length="454" mass="47568">MRHLVTYRWVRLALATAVVVAAVAAAVRLRRPAPSGAQPAPGEGTSRGMRVPGGREDPPRGPAPDSAPDSPPGSAPGSPAWPPVPVLGAPTAADLARLAREPYEPKPPPPPRPPLDEATRRRVVRWGSAAIALCVLVFAAQALETAVFSEEPATEVTAEAVVTMCDPPEAAGVREGLEPGLIDCGEDGLGDGRIGNGEWIAGAGGGTGFTEPAPAPAPGSSGGPESTGGTGGTGGAEAEPTGTVPDRDCSPAVRAPVVRAADPKVVRAVNRQWQRIERWLKANAPETHRRLPGPARARTIAVAEAQMGLRFPDDLKASLLRHGGSAGGGPESWGFPFFLHSSMDVRGIRDTWRRLCGIDAEDLTDPRTEWWDGRMIPVGEDGLGNHLVVDSVRRDVGETDHEGAMDFAPGGMPIRSHHALLRMTADALESGGSVGYWRPVASGGTLDWRIEDED</sequence>
<comment type="caution">
    <text evidence="3">The sequence shown here is derived from an EMBL/GenBank/DDBJ whole genome shotgun (WGS) entry which is preliminary data.</text>
</comment>
<feature type="region of interest" description="Disordered" evidence="1">
    <location>
        <begin position="32"/>
        <end position="87"/>
    </location>
</feature>
<dbReference type="Gene3D" id="3.40.1580.10">
    <property type="entry name" value="SMI1/KNR4-like"/>
    <property type="match status" value="1"/>
</dbReference>
<feature type="compositionally biased region" description="Gly residues" evidence="1">
    <location>
        <begin position="220"/>
        <end position="235"/>
    </location>
</feature>
<evidence type="ECO:0000313" key="3">
    <source>
        <dbReference type="EMBL" id="GAT64971.1"/>
    </source>
</evidence>
<feature type="domain" description="Knr4/Smi1-like" evidence="2">
    <location>
        <begin position="294"/>
        <end position="430"/>
    </location>
</feature>
<keyword evidence="4" id="KW-1185">Reference proteome</keyword>
<evidence type="ECO:0000256" key="1">
    <source>
        <dbReference type="SAM" id="MobiDB-lite"/>
    </source>
</evidence>
<dbReference type="STRING" id="161355.PS9374_00603"/>
<name>A0A161LU04_9ACTN</name>
<evidence type="ECO:0000259" key="2">
    <source>
        <dbReference type="SMART" id="SM00860"/>
    </source>
</evidence>
<accession>A0A161LU04</accession>
<dbReference type="EMBL" id="BDCX01000001">
    <property type="protein sequence ID" value="GAT64971.1"/>
    <property type="molecule type" value="Genomic_DNA"/>
</dbReference>
<dbReference type="SMART" id="SM00860">
    <property type="entry name" value="SMI1_KNR4"/>
    <property type="match status" value="1"/>
</dbReference>
<dbReference type="InterPro" id="IPR037883">
    <property type="entry name" value="Knr4/Smi1-like_sf"/>
</dbReference>
<dbReference type="OrthoDB" id="3287229at2"/>
<proteinExistence type="predicted"/>
<dbReference type="Proteomes" id="UP000077701">
    <property type="component" value="Unassembled WGS sequence"/>
</dbReference>
<dbReference type="SUPFAM" id="SSF160631">
    <property type="entry name" value="SMI1/KNR4-like"/>
    <property type="match status" value="1"/>
</dbReference>
<dbReference type="Pfam" id="PF09346">
    <property type="entry name" value="SMI1_KNR4"/>
    <property type="match status" value="1"/>
</dbReference>
<dbReference type="AlphaFoldDB" id="A0A161LU04"/>
<feature type="region of interest" description="Disordered" evidence="1">
    <location>
        <begin position="203"/>
        <end position="250"/>
    </location>
</feature>
<evidence type="ECO:0000313" key="4">
    <source>
        <dbReference type="Proteomes" id="UP000077701"/>
    </source>
</evidence>
<reference evidence="4" key="2">
    <citation type="submission" date="2016-04" db="EMBL/GenBank/DDBJ databases">
        <title>Planomonospora sphaerica JCM9374 whole genome shotgun sequence.</title>
        <authorList>
            <person name="Suzuki T."/>
            <person name="Dohra H."/>
            <person name="Kodani S."/>
        </authorList>
    </citation>
    <scope>NUCLEOTIDE SEQUENCE [LARGE SCALE GENOMIC DNA]</scope>
    <source>
        <strain evidence="4">JCM 9374</strain>
    </source>
</reference>
<protein>
    <submittedName>
        <fullName evidence="3">Beta-1 3-glucan synthesis protein</fullName>
    </submittedName>
</protein>
<organism evidence="3 4">
    <name type="scientific">Planomonospora sphaerica</name>
    <dbReference type="NCBI Taxonomy" id="161355"/>
    <lineage>
        <taxon>Bacteria</taxon>
        <taxon>Bacillati</taxon>
        <taxon>Actinomycetota</taxon>
        <taxon>Actinomycetes</taxon>
        <taxon>Streptosporangiales</taxon>
        <taxon>Streptosporangiaceae</taxon>
        <taxon>Planomonospora</taxon>
    </lineage>
</organism>
<feature type="compositionally biased region" description="Pro residues" evidence="1">
    <location>
        <begin position="69"/>
        <end position="85"/>
    </location>
</feature>